<dbReference type="GO" id="GO:0043138">
    <property type="term" value="F:3'-5' DNA helicase activity"/>
    <property type="evidence" value="ECO:0007669"/>
    <property type="project" value="UniProtKB-EC"/>
</dbReference>
<comment type="catalytic activity">
    <reaction evidence="11 12">
        <text>ATP + H2O = ADP + phosphate + H(+)</text>
        <dbReference type="Rhea" id="RHEA:13065"/>
        <dbReference type="ChEBI" id="CHEBI:15377"/>
        <dbReference type="ChEBI" id="CHEBI:15378"/>
        <dbReference type="ChEBI" id="CHEBI:30616"/>
        <dbReference type="ChEBI" id="CHEBI:43474"/>
        <dbReference type="ChEBI" id="CHEBI:456216"/>
        <dbReference type="EC" id="5.6.2.4"/>
    </reaction>
</comment>
<keyword evidence="6 12" id="KW-0347">Helicase</keyword>
<dbReference type="InterPro" id="IPR040498">
    <property type="entry name" value="PriA_CRR"/>
</dbReference>
<dbReference type="SMART" id="SM00487">
    <property type="entry name" value="DEXDc"/>
    <property type="match status" value="1"/>
</dbReference>
<keyword evidence="1 12" id="KW-0639">Primosome</keyword>
<dbReference type="Pfam" id="PF00271">
    <property type="entry name" value="Helicase_C"/>
    <property type="match status" value="1"/>
</dbReference>
<comment type="similarity">
    <text evidence="12">Belongs to the helicase family. PriA subfamily.</text>
</comment>
<dbReference type="GO" id="GO:0016887">
    <property type="term" value="F:ATP hydrolysis activity"/>
    <property type="evidence" value="ECO:0007669"/>
    <property type="project" value="RHEA"/>
</dbReference>
<dbReference type="Pfam" id="PF00270">
    <property type="entry name" value="DEAD"/>
    <property type="match status" value="1"/>
</dbReference>
<sequence length="744" mass="85494">MAKRYADIIIDILHQDLDKTFQYIIPEMLQDKIAIGTSVEVPFGKGNKLIKGFVINISNKPQIDPSKLKEIHKSSNEKVNIESQLIQLALWMSNQYSSTIISALKTVLPIHQKIKHKEEKRIHLVIDDTKCKELIESAKKKNHVAILRLMETLKEKSNLDYTYVTKNLKIPLATLKKLELNQIIEIISKENYRKPHNFNKNQSYTQPTIFQQKIIDEVVSDYYSEKFKTYLLHGVTGSGKTEVYMRIIEEVLNSGRQAIVLIPEISLTHQTVKRFYERFGEKVGVIHSKLSQGERYDQYVQAKNGAIQIMVGPRSALFAPFENLGIIIIDEEHETTYKSDTTPKYHSKEVAIKRAEISNASVVLGSATPSMESYTEALEGNYKLLELKERIDNRPLPTVSIVDMREELIQGNKSMLSESLRSSILDRLNKKEQIILFINRRGYSRFVSCRECGFVIKCDHCDVAFTYHNNGKLICHYCGKNISMPSTCPSCKSKYIKQFGTGTQKVEEYIQKEFPRARILRMDTDTTSKKDSYEQILTKFGDGRADILIGTQMVAKGHDFPNVTLVGVLAADLSLYMNDYRSSERTFSLLTQVAGRAGRGAIKGDVIIQTYSPEHFSIQNARMQDYNNFYNEEISYRRIMNYPPFTNIMVILLISEDENLVIKTSYELVNLIKNMLDSTNCDIIGPTPASISKMNNLFRQVIYIKAEEYNRLLEIKKKIEIINVENNKYNNMAMQFDFNPLFSY</sequence>
<evidence type="ECO:0000256" key="7">
    <source>
        <dbReference type="ARBA" id="ARBA00022833"/>
    </source>
</evidence>
<evidence type="ECO:0000256" key="1">
    <source>
        <dbReference type="ARBA" id="ARBA00022515"/>
    </source>
</evidence>
<evidence type="ECO:0000256" key="9">
    <source>
        <dbReference type="ARBA" id="ARBA00023125"/>
    </source>
</evidence>
<feature type="binding site" evidence="12">
    <location>
        <position position="475"/>
    </location>
    <ligand>
        <name>Zn(2+)</name>
        <dbReference type="ChEBI" id="CHEBI:29105"/>
        <label>2</label>
    </ligand>
</feature>
<keyword evidence="16" id="KW-1185">Reference proteome</keyword>
<feature type="binding site" evidence="12">
    <location>
        <position position="461"/>
    </location>
    <ligand>
        <name>Zn(2+)</name>
        <dbReference type="ChEBI" id="CHEBI:29105"/>
        <label>2</label>
    </ligand>
</feature>
<dbReference type="InterPro" id="IPR014001">
    <property type="entry name" value="Helicase_ATP-bd"/>
</dbReference>
<gene>
    <name evidence="12" type="primary">priA</name>
    <name evidence="15" type="ORF">EDC18_101237</name>
</gene>
<proteinExistence type="inferred from homology"/>
<dbReference type="InterPro" id="IPR041236">
    <property type="entry name" value="PriA_C"/>
</dbReference>
<feature type="domain" description="Helicase C-terminal" evidence="14">
    <location>
        <begin position="483"/>
        <end position="650"/>
    </location>
</feature>
<comment type="caution">
    <text evidence="15">The sequence shown here is derived from an EMBL/GenBank/DDBJ whole genome shotgun (WGS) entry which is preliminary data.</text>
</comment>
<keyword evidence="2 12" id="KW-0235">DNA replication</keyword>
<feature type="binding site" evidence="12">
    <location>
        <position position="488"/>
    </location>
    <ligand>
        <name>Zn(2+)</name>
        <dbReference type="ChEBI" id="CHEBI:29105"/>
        <label>1</label>
    </ligand>
</feature>
<dbReference type="FunFam" id="3.40.50.300:FF:000489">
    <property type="entry name" value="Primosome assembly protein PriA"/>
    <property type="match status" value="1"/>
</dbReference>
<feature type="domain" description="Helicase ATP-binding" evidence="13">
    <location>
        <begin position="221"/>
        <end position="387"/>
    </location>
</feature>
<evidence type="ECO:0000256" key="4">
    <source>
        <dbReference type="ARBA" id="ARBA00022741"/>
    </source>
</evidence>
<protein>
    <recommendedName>
        <fullName evidence="12">Replication restart protein PriA</fullName>
    </recommendedName>
    <alternativeName>
        <fullName evidence="12">ATP-dependent DNA helicase PriA</fullName>
        <ecNumber evidence="12">5.6.2.4</ecNumber>
    </alternativeName>
    <alternativeName>
        <fullName evidence="12">DNA 3'-5' helicase PriA</fullName>
    </alternativeName>
</protein>
<feature type="binding site" evidence="12">
    <location>
        <position position="478"/>
    </location>
    <ligand>
        <name>Zn(2+)</name>
        <dbReference type="ChEBI" id="CHEBI:29105"/>
        <label>2</label>
    </ligand>
</feature>
<dbReference type="Gene3D" id="3.40.50.300">
    <property type="entry name" value="P-loop containing nucleotide triphosphate hydrolases"/>
    <property type="match status" value="2"/>
</dbReference>
<feature type="binding site" evidence="12">
    <location>
        <position position="449"/>
    </location>
    <ligand>
        <name>Zn(2+)</name>
        <dbReference type="ChEBI" id="CHEBI:29105"/>
        <label>1</label>
    </ligand>
</feature>
<dbReference type="Gene3D" id="3.40.1440.60">
    <property type="entry name" value="PriA, 3(prime) DNA-binding domain"/>
    <property type="match status" value="1"/>
</dbReference>
<comment type="catalytic activity">
    <reaction evidence="12">
        <text>Couples ATP hydrolysis with the unwinding of duplex DNA by translocating in the 3'-5' direction.</text>
        <dbReference type="EC" id="5.6.2.4"/>
    </reaction>
</comment>
<dbReference type="EMBL" id="SMAL01000001">
    <property type="protein sequence ID" value="TCT16941.1"/>
    <property type="molecule type" value="Genomic_DNA"/>
</dbReference>
<evidence type="ECO:0000256" key="2">
    <source>
        <dbReference type="ARBA" id="ARBA00022705"/>
    </source>
</evidence>
<dbReference type="PROSITE" id="PS51194">
    <property type="entry name" value="HELICASE_CTER"/>
    <property type="match status" value="1"/>
</dbReference>
<dbReference type="CDD" id="cd18804">
    <property type="entry name" value="SF2_C_priA"/>
    <property type="match status" value="1"/>
</dbReference>
<comment type="function">
    <text evidence="12">Initiates the restart of stalled replication forks, which reloads the replicative helicase on sites other than the origin of replication. Recognizes and binds to abandoned replication forks and remodels them to uncover a helicase loading site. Promotes assembly of the primosome at these replication forks.</text>
</comment>
<name>A0A4R3MNZ2_9FIRM</name>
<dbReference type="PANTHER" id="PTHR30580:SF0">
    <property type="entry name" value="PRIMOSOMAL PROTEIN N"/>
    <property type="match status" value="1"/>
</dbReference>
<dbReference type="NCBIfam" id="TIGR00595">
    <property type="entry name" value="priA"/>
    <property type="match status" value="1"/>
</dbReference>
<dbReference type="InterPro" id="IPR041222">
    <property type="entry name" value="PriA_3primeBD"/>
</dbReference>
<evidence type="ECO:0000256" key="3">
    <source>
        <dbReference type="ARBA" id="ARBA00022723"/>
    </source>
</evidence>
<keyword evidence="3 12" id="KW-0479">Metal-binding</keyword>
<feature type="binding site" evidence="12">
    <location>
        <position position="452"/>
    </location>
    <ligand>
        <name>Zn(2+)</name>
        <dbReference type="ChEBI" id="CHEBI:29105"/>
        <label>1</label>
    </ligand>
</feature>
<keyword evidence="4 12" id="KW-0547">Nucleotide-binding</keyword>
<feature type="binding site" evidence="12">
    <location>
        <position position="491"/>
    </location>
    <ligand>
        <name>Zn(2+)</name>
        <dbReference type="ChEBI" id="CHEBI:29105"/>
        <label>1</label>
    </ligand>
</feature>
<keyword evidence="5 12" id="KW-0378">Hydrolase</keyword>
<evidence type="ECO:0000256" key="6">
    <source>
        <dbReference type="ARBA" id="ARBA00022806"/>
    </source>
</evidence>
<dbReference type="CDD" id="cd17929">
    <property type="entry name" value="DEXHc_priA"/>
    <property type="match status" value="1"/>
</dbReference>
<dbReference type="GO" id="GO:0003677">
    <property type="term" value="F:DNA binding"/>
    <property type="evidence" value="ECO:0007669"/>
    <property type="project" value="UniProtKB-UniRule"/>
</dbReference>
<dbReference type="HAMAP" id="MF_00983">
    <property type="entry name" value="PriA"/>
    <property type="match status" value="1"/>
</dbReference>
<dbReference type="SUPFAM" id="SSF52540">
    <property type="entry name" value="P-loop containing nucleoside triphosphate hydrolases"/>
    <property type="match status" value="2"/>
</dbReference>
<accession>A0A4R3MNZ2</accession>
<reference evidence="15 16" key="1">
    <citation type="submission" date="2019-03" db="EMBL/GenBank/DDBJ databases">
        <title>Genomic Encyclopedia of Type Strains, Phase IV (KMG-IV): sequencing the most valuable type-strain genomes for metagenomic binning, comparative biology and taxonomic classification.</title>
        <authorList>
            <person name="Goeker M."/>
        </authorList>
    </citation>
    <scope>NUCLEOTIDE SEQUENCE [LARGE SCALE GENOMIC DNA]</scope>
    <source>
        <strain evidence="15 16">DSM 24629</strain>
    </source>
</reference>
<dbReference type="PROSITE" id="PS51192">
    <property type="entry name" value="HELICASE_ATP_BIND_1"/>
    <property type="match status" value="1"/>
</dbReference>
<dbReference type="InterPro" id="IPR005259">
    <property type="entry name" value="PriA"/>
</dbReference>
<evidence type="ECO:0000256" key="8">
    <source>
        <dbReference type="ARBA" id="ARBA00022840"/>
    </source>
</evidence>
<comment type="cofactor">
    <cofactor evidence="12">
        <name>Zn(2+)</name>
        <dbReference type="ChEBI" id="CHEBI:29105"/>
    </cofactor>
    <text evidence="12">Binds 2 zinc ions per subunit.</text>
</comment>
<dbReference type="GO" id="GO:0006310">
    <property type="term" value="P:DNA recombination"/>
    <property type="evidence" value="ECO:0007669"/>
    <property type="project" value="InterPro"/>
</dbReference>
<dbReference type="GO" id="GO:0006302">
    <property type="term" value="P:double-strand break repair"/>
    <property type="evidence" value="ECO:0007669"/>
    <property type="project" value="InterPro"/>
</dbReference>
<dbReference type="InterPro" id="IPR001650">
    <property type="entry name" value="Helicase_C-like"/>
</dbReference>
<evidence type="ECO:0000256" key="12">
    <source>
        <dbReference type="HAMAP-Rule" id="MF_00983"/>
    </source>
</evidence>
<evidence type="ECO:0000256" key="5">
    <source>
        <dbReference type="ARBA" id="ARBA00022801"/>
    </source>
</evidence>
<keyword evidence="7 12" id="KW-0862">Zinc</keyword>
<dbReference type="GO" id="GO:0006269">
    <property type="term" value="P:DNA replication, synthesis of primer"/>
    <property type="evidence" value="ECO:0007669"/>
    <property type="project" value="UniProtKB-KW"/>
</dbReference>
<evidence type="ECO:0000259" key="13">
    <source>
        <dbReference type="PROSITE" id="PS51192"/>
    </source>
</evidence>
<evidence type="ECO:0000313" key="16">
    <source>
        <dbReference type="Proteomes" id="UP000294902"/>
    </source>
</evidence>
<dbReference type="Pfam" id="PF18074">
    <property type="entry name" value="PriA_C"/>
    <property type="match status" value="1"/>
</dbReference>
<evidence type="ECO:0000259" key="14">
    <source>
        <dbReference type="PROSITE" id="PS51194"/>
    </source>
</evidence>
<dbReference type="InterPro" id="IPR042115">
    <property type="entry name" value="PriA_3primeBD_sf"/>
</dbReference>
<evidence type="ECO:0000313" key="15">
    <source>
        <dbReference type="EMBL" id="TCT16941.1"/>
    </source>
</evidence>
<keyword evidence="8 12" id="KW-0067">ATP-binding</keyword>
<keyword evidence="9 12" id="KW-0238">DNA-binding</keyword>
<dbReference type="NCBIfam" id="NF004066">
    <property type="entry name" value="PRK05580.1-3"/>
    <property type="match status" value="1"/>
</dbReference>
<dbReference type="Pfam" id="PF18319">
    <property type="entry name" value="Zn_ribbon_PriA"/>
    <property type="match status" value="1"/>
</dbReference>
<dbReference type="GO" id="GO:0008270">
    <property type="term" value="F:zinc ion binding"/>
    <property type="evidence" value="ECO:0007669"/>
    <property type="project" value="UniProtKB-UniRule"/>
</dbReference>
<feature type="binding site" evidence="12">
    <location>
        <position position="458"/>
    </location>
    <ligand>
        <name>Zn(2+)</name>
        <dbReference type="ChEBI" id="CHEBI:29105"/>
        <label>2</label>
    </ligand>
</feature>
<dbReference type="InterPro" id="IPR027417">
    <property type="entry name" value="P-loop_NTPase"/>
</dbReference>
<dbReference type="Pfam" id="PF17764">
    <property type="entry name" value="PriA_3primeBD"/>
    <property type="match status" value="1"/>
</dbReference>
<dbReference type="GO" id="GO:0006270">
    <property type="term" value="P:DNA replication initiation"/>
    <property type="evidence" value="ECO:0007669"/>
    <property type="project" value="TreeGrafter"/>
</dbReference>
<dbReference type="AlphaFoldDB" id="A0A4R3MNZ2"/>
<dbReference type="InterPro" id="IPR011545">
    <property type="entry name" value="DEAD/DEAH_box_helicase_dom"/>
</dbReference>
<evidence type="ECO:0000256" key="11">
    <source>
        <dbReference type="ARBA" id="ARBA00048988"/>
    </source>
</evidence>
<dbReference type="GO" id="GO:1990077">
    <property type="term" value="C:primosome complex"/>
    <property type="evidence" value="ECO:0007669"/>
    <property type="project" value="UniProtKB-UniRule"/>
</dbReference>
<dbReference type="OrthoDB" id="9759544at2"/>
<dbReference type="RefSeq" id="WP_132249424.1">
    <property type="nucleotide sequence ID" value="NZ_SMAL01000001.1"/>
</dbReference>
<keyword evidence="10 12" id="KW-0413">Isomerase</keyword>
<comment type="subunit">
    <text evidence="12">Component of the replication restart primosome.</text>
</comment>
<dbReference type="GO" id="GO:0005524">
    <property type="term" value="F:ATP binding"/>
    <property type="evidence" value="ECO:0007669"/>
    <property type="project" value="UniProtKB-UniRule"/>
</dbReference>
<organism evidence="15 16">
    <name type="scientific">Natranaerovirga pectinivora</name>
    <dbReference type="NCBI Taxonomy" id="682400"/>
    <lineage>
        <taxon>Bacteria</taxon>
        <taxon>Bacillati</taxon>
        <taxon>Bacillota</taxon>
        <taxon>Clostridia</taxon>
        <taxon>Lachnospirales</taxon>
        <taxon>Natranaerovirgaceae</taxon>
        <taxon>Natranaerovirga</taxon>
    </lineage>
</organism>
<dbReference type="Proteomes" id="UP000294902">
    <property type="component" value="Unassembled WGS sequence"/>
</dbReference>
<dbReference type="EC" id="5.6.2.4" evidence="12"/>
<dbReference type="PANTHER" id="PTHR30580">
    <property type="entry name" value="PRIMOSOMAL PROTEIN N"/>
    <property type="match status" value="1"/>
</dbReference>
<dbReference type="SMART" id="SM00490">
    <property type="entry name" value="HELICc"/>
    <property type="match status" value="1"/>
</dbReference>
<evidence type="ECO:0000256" key="10">
    <source>
        <dbReference type="ARBA" id="ARBA00023235"/>
    </source>
</evidence>